<dbReference type="InterPro" id="IPR006560">
    <property type="entry name" value="AWS_dom"/>
</dbReference>
<feature type="domain" description="AWS" evidence="2">
    <location>
        <begin position="487"/>
        <end position="524"/>
    </location>
</feature>
<dbReference type="PANTHER" id="PTHR46704:SF1">
    <property type="entry name" value="TELOMERE LENGTH REGULATION PROTEIN TEL2 HOMOLOG"/>
    <property type="match status" value="1"/>
</dbReference>
<evidence type="ECO:0000259" key="2">
    <source>
        <dbReference type="PROSITE" id="PS51215"/>
    </source>
</evidence>
<reference evidence="3 4" key="1">
    <citation type="submission" date="2022-05" db="EMBL/GenBank/DDBJ databases">
        <authorList>
            <consortium name="Genoscope - CEA"/>
            <person name="William W."/>
        </authorList>
    </citation>
    <scope>NUCLEOTIDE SEQUENCE [LARGE SCALE GENOMIC DNA]</scope>
</reference>
<feature type="non-terminal residue" evidence="3">
    <location>
        <position position="1"/>
    </location>
</feature>
<organism evidence="3 4">
    <name type="scientific">Porites lobata</name>
    <dbReference type="NCBI Taxonomy" id="104759"/>
    <lineage>
        <taxon>Eukaryota</taxon>
        <taxon>Metazoa</taxon>
        <taxon>Cnidaria</taxon>
        <taxon>Anthozoa</taxon>
        <taxon>Hexacorallia</taxon>
        <taxon>Scleractinia</taxon>
        <taxon>Fungiina</taxon>
        <taxon>Poritidae</taxon>
        <taxon>Porites</taxon>
    </lineage>
</organism>
<proteinExistence type="predicted"/>
<comment type="caution">
    <text evidence="3">The sequence shown here is derived from an EMBL/GenBank/DDBJ whole genome shotgun (WGS) entry which is preliminary data.</text>
</comment>
<sequence>LLVLDSRDLADPAIIDSVRKIEKLGQEQYDIYVGERLVNQTKSVWEPIKKNNLVLFSRPPIRKKTKSQLQLASLKNDCSLFSRLYVASQVRNGNLDEFFEHENQAYPPPLSLNAKLRTSTKSDLVSCLEELVNYHENATRPSVEVIILDGSVIVNMLRPGSAKTFSDYASQVFFPYVASQLQQASRIDIVWDEYRPDSLKAETRVKRGKGVRRRVEASTPIPGNRQEFLRTHENKVELFSFLANRVPCIETEKQVLSTIQSDIVCTQSRNDAVTEGFNKIFIRTVDTDVVVLAVAAAQHHRNTEIWIAFGTGKSFRFLAAYEMARVLGPDRCTALPIFHAFTGCDTVSFFGGRGKRTAWDTWRSYNGIRSIFVSLANTPESVESSVASLERFVILLYDRTSSLEDINQARKHLFAQKGRSIENIPPSKAALVQHIKRAVYQAGYCWAQATTSSPDLPCPSEWGWKRKEPCSWGANWTSLPEATVACRELLRCGCKKGCKKNCRCSKAALQCTALCQCGGQCTES</sequence>
<keyword evidence="4" id="KW-1185">Reference proteome</keyword>
<gene>
    <name evidence="3" type="ORF">PLOB_00015332</name>
</gene>
<dbReference type="Proteomes" id="UP001159405">
    <property type="component" value="Unassembled WGS sequence"/>
</dbReference>
<dbReference type="EMBL" id="CALNXK010000192">
    <property type="protein sequence ID" value="CAH3174640.1"/>
    <property type="molecule type" value="Genomic_DNA"/>
</dbReference>
<protein>
    <recommendedName>
        <fullName evidence="2">AWS domain-containing protein</fullName>
    </recommendedName>
</protein>
<evidence type="ECO:0000256" key="1">
    <source>
        <dbReference type="ARBA" id="ARBA00022691"/>
    </source>
</evidence>
<evidence type="ECO:0000313" key="4">
    <source>
        <dbReference type="Proteomes" id="UP001159405"/>
    </source>
</evidence>
<name>A0ABN8R6N9_9CNID</name>
<dbReference type="PANTHER" id="PTHR46704">
    <property type="entry name" value="CXC DOMAIN-CONTAINING PROTEIN-RELATED"/>
    <property type="match status" value="1"/>
</dbReference>
<dbReference type="PROSITE" id="PS51215">
    <property type="entry name" value="AWS"/>
    <property type="match status" value="1"/>
</dbReference>
<accession>A0ABN8R6N9</accession>
<keyword evidence="1" id="KW-0949">S-adenosyl-L-methionine</keyword>
<evidence type="ECO:0000313" key="3">
    <source>
        <dbReference type="EMBL" id="CAH3174640.1"/>
    </source>
</evidence>